<evidence type="ECO:0000313" key="6">
    <source>
        <dbReference type="Proteomes" id="UP001170624"/>
    </source>
</evidence>
<dbReference type="SUPFAM" id="SSF52096">
    <property type="entry name" value="ClpP/crotonase"/>
    <property type="match status" value="1"/>
</dbReference>
<evidence type="ECO:0000256" key="1">
    <source>
        <dbReference type="ARBA" id="ARBA00001709"/>
    </source>
</evidence>
<keyword evidence="3 5" id="KW-0378">Hydrolase</keyword>
<dbReference type="PANTHER" id="PTHR43176:SF3">
    <property type="entry name" value="3-HYDROXYISOBUTYRYL-COA HYDROLASE, MITOCHONDRIAL"/>
    <property type="match status" value="1"/>
</dbReference>
<dbReference type="InterPro" id="IPR045004">
    <property type="entry name" value="ECH_dom"/>
</dbReference>
<evidence type="ECO:0000256" key="2">
    <source>
        <dbReference type="ARBA" id="ARBA00011915"/>
    </source>
</evidence>
<dbReference type="RefSeq" id="WP_303498521.1">
    <property type="nucleotide sequence ID" value="NZ_JAUOPU010000003.1"/>
</dbReference>
<gene>
    <name evidence="5" type="ORF">Q4568_04585</name>
</gene>
<dbReference type="PANTHER" id="PTHR43176">
    <property type="entry name" value="3-HYDROXYISOBUTYRYL-COA HYDROLASE-RELATED"/>
    <property type="match status" value="1"/>
</dbReference>
<evidence type="ECO:0000313" key="5">
    <source>
        <dbReference type="EMBL" id="MDO6541795.1"/>
    </source>
</evidence>
<organism evidence="5 6">
    <name type="scientific">Photobacterium sanguinicancri</name>
    <dbReference type="NCBI Taxonomy" id="875932"/>
    <lineage>
        <taxon>Bacteria</taxon>
        <taxon>Pseudomonadati</taxon>
        <taxon>Pseudomonadota</taxon>
        <taxon>Gammaproteobacteria</taxon>
        <taxon>Vibrionales</taxon>
        <taxon>Vibrionaceae</taxon>
        <taxon>Photobacterium</taxon>
    </lineage>
</organism>
<proteinExistence type="predicted"/>
<dbReference type="GO" id="GO:0006574">
    <property type="term" value="P:L-valine catabolic process"/>
    <property type="evidence" value="ECO:0007669"/>
    <property type="project" value="TreeGrafter"/>
</dbReference>
<accession>A0AAW7Y5B3</accession>
<dbReference type="Gene3D" id="3.90.226.10">
    <property type="entry name" value="2-enoyl-CoA Hydratase, Chain A, domain 1"/>
    <property type="match status" value="1"/>
</dbReference>
<dbReference type="GO" id="GO:0005829">
    <property type="term" value="C:cytosol"/>
    <property type="evidence" value="ECO:0007669"/>
    <property type="project" value="TreeGrafter"/>
</dbReference>
<sequence>MAGTVNFQLLASKSGHLIGVAELDNQASLNALSFEMIELLYHQLLQWQRDDMVSCVVLCGAGDKAFCAGGDVRAMYHAMSEGSSLCDAQKHQSEDQAEHQDNPHTQASEFLTRYFTLEYQCDYLIHTYSKPIIAWGDGIVMGGGIGLYVGASHRVLTERSKLAMPEITIGLYPDVGGTWFLNQLPQGIGLFLGLTGAVINASDALALDIAEHIIPVDHKDQLLDELIQLPWQASDNPYLLVDQALVNLSVAVQTDLVLPTKQLAPYFDQIQTACMGNDLNQIASNIHALIANDKWMERAKATMAAGSPISAHICFRQVTQYAHLDLADCFRLELSLSVRCGELGEFQEGVRARLIDKTGDPKWLFPTVEQVEVSVIDTLFTSLWPEESHPLAGLTGNGF</sequence>
<name>A0AAW7Y5B3_9GAMM</name>
<dbReference type="CDD" id="cd06558">
    <property type="entry name" value="crotonase-like"/>
    <property type="match status" value="1"/>
</dbReference>
<reference evidence="5" key="1">
    <citation type="submission" date="2023-07" db="EMBL/GenBank/DDBJ databases">
        <title>Genome content predicts the carbon catabolic preferences of heterotrophic bacteria.</title>
        <authorList>
            <person name="Gralka M."/>
        </authorList>
    </citation>
    <scope>NUCLEOTIDE SEQUENCE</scope>
    <source>
        <strain evidence="5">G2M05</strain>
    </source>
</reference>
<dbReference type="Pfam" id="PF16113">
    <property type="entry name" value="ECH_2"/>
    <property type="match status" value="1"/>
</dbReference>
<protein>
    <recommendedName>
        <fullName evidence="2">3-hydroxyisobutyryl-CoA hydrolase</fullName>
        <ecNumber evidence="2">3.1.2.4</ecNumber>
    </recommendedName>
</protein>
<dbReference type="EC" id="3.1.2.4" evidence="2"/>
<comment type="caution">
    <text evidence="5">The sequence shown here is derived from an EMBL/GenBank/DDBJ whole genome shotgun (WGS) entry which is preliminary data.</text>
</comment>
<evidence type="ECO:0000256" key="3">
    <source>
        <dbReference type="ARBA" id="ARBA00022801"/>
    </source>
</evidence>
<dbReference type="InterPro" id="IPR029045">
    <property type="entry name" value="ClpP/crotonase-like_dom_sf"/>
</dbReference>
<dbReference type="GO" id="GO:0003860">
    <property type="term" value="F:3-hydroxyisobutyryl-CoA hydrolase activity"/>
    <property type="evidence" value="ECO:0007669"/>
    <property type="project" value="UniProtKB-EC"/>
</dbReference>
<dbReference type="AlphaFoldDB" id="A0AAW7Y5B3"/>
<dbReference type="InterPro" id="IPR032259">
    <property type="entry name" value="HIBYL-CoA-H"/>
</dbReference>
<dbReference type="Proteomes" id="UP001170624">
    <property type="component" value="Unassembled WGS sequence"/>
</dbReference>
<evidence type="ECO:0000259" key="4">
    <source>
        <dbReference type="Pfam" id="PF16113"/>
    </source>
</evidence>
<feature type="domain" description="Enoyl-CoA hydratase/isomerase" evidence="4">
    <location>
        <begin position="18"/>
        <end position="380"/>
    </location>
</feature>
<dbReference type="EMBL" id="JAUOPU010000003">
    <property type="protein sequence ID" value="MDO6541795.1"/>
    <property type="molecule type" value="Genomic_DNA"/>
</dbReference>
<comment type="catalytic activity">
    <reaction evidence="1">
        <text>3-hydroxy-2-methylpropanoyl-CoA + H2O = 3-hydroxy-2-methylpropanoate + CoA + H(+)</text>
        <dbReference type="Rhea" id="RHEA:20888"/>
        <dbReference type="ChEBI" id="CHEBI:11805"/>
        <dbReference type="ChEBI" id="CHEBI:15377"/>
        <dbReference type="ChEBI" id="CHEBI:15378"/>
        <dbReference type="ChEBI" id="CHEBI:57287"/>
        <dbReference type="ChEBI" id="CHEBI:57340"/>
        <dbReference type="EC" id="3.1.2.4"/>
    </reaction>
</comment>